<name>A0A9W6TSW1_9STRA</name>
<evidence type="ECO:0000313" key="2">
    <source>
        <dbReference type="Proteomes" id="UP001165121"/>
    </source>
</evidence>
<keyword evidence="2" id="KW-1185">Reference proteome</keyword>
<comment type="caution">
    <text evidence="1">The sequence shown here is derived from an EMBL/GenBank/DDBJ whole genome shotgun (WGS) entry which is preliminary data.</text>
</comment>
<protein>
    <submittedName>
        <fullName evidence="1">Unnamed protein product</fullName>
    </submittedName>
</protein>
<sequence length="184" mass="20472">MLVKLIHWPIVTYVQLITGIQSTSHYYGSMTWSGSININLGKYRFSTSLSSVKFVFNETFALKCRKLLKEYRESLPYSKLPLGTRIAKVGVISEAQVDVIVKYHETMTSLAAVPDAVEWMAAMSLNRLDITDNLDECAELDKATASVALQQPIVPMSRETPFGMISNESVLLLRENICGSTTTA</sequence>
<evidence type="ECO:0000313" key="1">
    <source>
        <dbReference type="EMBL" id="GMF18611.1"/>
    </source>
</evidence>
<dbReference type="AlphaFoldDB" id="A0A9W6TSW1"/>
<accession>A0A9W6TSW1</accession>
<dbReference type="OrthoDB" id="128153at2759"/>
<dbReference type="EMBL" id="BSXT01000136">
    <property type="protein sequence ID" value="GMF18611.1"/>
    <property type="molecule type" value="Genomic_DNA"/>
</dbReference>
<reference evidence="1" key="1">
    <citation type="submission" date="2023-04" db="EMBL/GenBank/DDBJ databases">
        <title>Phytophthora fragariaefolia NBRC 109709.</title>
        <authorList>
            <person name="Ichikawa N."/>
            <person name="Sato H."/>
            <person name="Tonouchi N."/>
        </authorList>
    </citation>
    <scope>NUCLEOTIDE SEQUENCE</scope>
    <source>
        <strain evidence="1">NBRC 109709</strain>
    </source>
</reference>
<proteinExistence type="predicted"/>
<gene>
    <name evidence="1" type="ORF">Pfra01_000168400</name>
</gene>
<organism evidence="1 2">
    <name type="scientific">Phytophthora fragariaefolia</name>
    <dbReference type="NCBI Taxonomy" id="1490495"/>
    <lineage>
        <taxon>Eukaryota</taxon>
        <taxon>Sar</taxon>
        <taxon>Stramenopiles</taxon>
        <taxon>Oomycota</taxon>
        <taxon>Peronosporomycetes</taxon>
        <taxon>Peronosporales</taxon>
        <taxon>Peronosporaceae</taxon>
        <taxon>Phytophthora</taxon>
    </lineage>
</organism>
<dbReference type="Proteomes" id="UP001165121">
    <property type="component" value="Unassembled WGS sequence"/>
</dbReference>